<keyword evidence="2" id="KW-0472">Membrane</keyword>
<evidence type="ECO:0000256" key="1">
    <source>
        <dbReference type="SAM" id="MobiDB-lite"/>
    </source>
</evidence>
<dbReference type="Proteomes" id="UP001219525">
    <property type="component" value="Unassembled WGS sequence"/>
</dbReference>
<keyword evidence="4" id="KW-1185">Reference proteome</keyword>
<feature type="region of interest" description="Disordered" evidence="1">
    <location>
        <begin position="1"/>
        <end position="24"/>
    </location>
</feature>
<evidence type="ECO:0000313" key="3">
    <source>
        <dbReference type="EMBL" id="KAJ7193913.1"/>
    </source>
</evidence>
<keyword evidence="2" id="KW-0812">Transmembrane</keyword>
<protein>
    <submittedName>
        <fullName evidence="3">Uncharacterized protein</fullName>
    </submittedName>
</protein>
<accession>A0AAD6UZV0</accession>
<gene>
    <name evidence="3" type="ORF">GGX14DRAFT_587291</name>
</gene>
<name>A0AAD6UZV0_9AGAR</name>
<dbReference type="AlphaFoldDB" id="A0AAD6UZV0"/>
<keyword evidence="2" id="KW-1133">Transmembrane helix</keyword>
<comment type="caution">
    <text evidence="3">The sequence shown here is derived from an EMBL/GenBank/DDBJ whole genome shotgun (WGS) entry which is preliminary data.</text>
</comment>
<dbReference type="EMBL" id="JARJCW010000103">
    <property type="protein sequence ID" value="KAJ7193913.1"/>
    <property type="molecule type" value="Genomic_DNA"/>
</dbReference>
<reference evidence="3" key="1">
    <citation type="submission" date="2023-03" db="EMBL/GenBank/DDBJ databases">
        <title>Massive genome expansion in bonnet fungi (Mycena s.s.) driven by repeated elements and novel gene families across ecological guilds.</title>
        <authorList>
            <consortium name="Lawrence Berkeley National Laboratory"/>
            <person name="Harder C.B."/>
            <person name="Miyauchi S."/>
            <person name="Viragh M."/>
            <person name="Kuo A."/>
            <person name="Thoen E."/>
            <person name="Andreopoulos B."/>
            <person name="Lu D."/>
            <person name="Skrede I."/>
            <person name="Drula E."/>
            <person name="Henrissat B."/>
            <person name="Morin E."/>
            <person name="Kohler A."/>
            <person name="Barry K."/>
            <person name="LaButti K."/>
            <person name="Morin E."/>
            <person name="Salamov A."/>
            <person name="Lipzen A."/>
            <person name="Mereny Z."/>
            <person name="Hegedus B."/>
            <person name="Baldrian P."/>
            <person name="Stursova M."/>
            <person name="Weitz H."/>
            <person name="Taylor A."/>
            <person name="Grigoriev I.V."/>
            <person name="Nagy L.G."/>
            <person name="Martin F."/>
            <person name="Kauserud H."/>
        </authorList>
    </citation>
    <scope>NUCLEOTIDE SEQUENCE</scope>
    <source>
        <strain evidence="3">9144</strain>
    </source>
</reference>
<organism evidence="3 4">
    <name type="scientific">Mycena pura</name>
    <dbReference type="NCBI Taxonomy" id="153505"/>
    <lineage>
        <taxon>Eukaryota</taxon>
        <taxon>Fungi</taxon>
        <taxon>Dikarya</taxon>
        <taxon>Basidiomycota</taxon>
        <taxon>Agaricomycotina</taxon>
        <taxon>Agaricomycetes</taxon>
        <taxon>Agaricomycetidae</taxon>
        <taxon>Agaricales</taxon>
        <taxon>Marasmiineae</taxon>
        <taxon>Mycenaceae</taxon>
        <taxon>Mycena</taxon>
    </lineage>
</organism>
<proteinExistence type="predicted"/>
<feature type="transmembrane region" description="Helical" evidence="2">
    <location>
        <begin position="84"/>
        <end position="106"/>
    </location>
</feature>
<sequence>MEFSAREGLPACQDGTVPESSSYLTTSEGRKGLEFWVSGFKLTRGRESADAGTWALGVHEAVTLDGIILAAFNSTRSLRATKPWAAWWLTWTSAVACCGIAITALLELLNPTPKGLAYVKVGIYHAVNVNASCWDTYVYRWLSRKIKNKSIIFKGHAASSGNLPKMDDGVDAIDSPSALEMGCELDDSTGTGRDYHPYLRPRHKCQWSRRPASSNLSSARRRTRSRCITCTPSHRARTAYYWWTAGPTRFNACGGWLLNNGGDNESRRPRPGSRIPGDEPCRAIRRGQQELEAVSVPFHPRLVSEEEEEPTMTSRPAELSERRREGCRLIWSHCRAARDRATLPTSDAVNSFEAPSRRPANSRCAGKAGLDTALLPPENQSRKAQVEKEMCRSPPPYAENQQHNGIDACTTPRHRRQACPDIAWQYLTEPGKRGASGSAYPLLATVASRRRSNPPSCLPLLKPPAISQFRSVGTGTQRRLRLVPDRVLRMQPRVSSAAVSSFLFKSIYAVRAIWSGGFWRRRGGEDRAVDVRRSEDRHIHRLADWPTRSSSPTGTSFEETLALSVGMVTGSNVQDAVLLTIKMRQTRLTSNLRVQRSLRRLLAHPRRSPWPFKTQFLPEDRIHAHTVLREKRPGPLTASFLAFKFAVGKQKVKALPSPEIVLERSLTRRAAE</sequence>
<evidence type="ECO:0000256" key="2">
    <source>
        <dbReference type="SAM" id="Phobius"/>
    </source>
</evidence>
<evidence type="ECO:0000313" key="4">
    <source>
        <dbReference type="Proteomes" id="UP001219525"/>
    </source>
</evidence>